<keyword evidence="3" id="KW-1185">Reference proteome</keyword>
<feature type="region of interest" description="Disordered" evidence="1">
    <location>
        <begin position="146"/>
        <end position="189"/>
    </location>
</feature>
<feature type="region of interest" description="Disordered" evidence="1">
    <location>
        <begin position="54"/>
        <end position="109"/>
    </location>
</feature>
<evidence type="ECO:0000256" key="1">
    <source>
        <dbReference type="SAM" id="MobiDB-lite"/>
    </source>
</evidence>
<organism evidence="2 3">
    <name type="scientific">Passalora fulva</name>
    <name type="common">Tomato leaf mold</name>
    <name type="synonym">Cladosporium fulvum</name>
    <dbReference type="NCBI Taxonomy" id="5499"/>
    <lineage>
        <taxon>Eukaryota</taxon>
        <taxon>Fungi</taxon>
        <taxon>Dikarya</taxon>
        <taxon>Ascomycota</taxon>
        <taxon>Pezizomycotina</taxon>
        <taxon>Dothideomycetes</taxon>
        <taxon>Dothideomycetidae</taxon>
        <taxon>Mycosphaerellales</taxon>
        <taxon>Mycosphaerellaceae</taxon>
        <taxon>Fulvia</taxon>
    </lineage>
</organism>
<accession>A0A9Q8P773</accession>
<dbReference type="AlphaFoldDB" id="A0A9Q8P773"/>
<reference evidence="2" key="1">
    <citation type="submission" date="2021-12" db="EMBL/GenBank/DDBJ databases">
        <authorList>
            <person name="Zaccaron A."/>
            <person name="Stergiopoulos I."/>
        </authorList>
    </citation>
    <scope>NUCLEOTIDE SEQUENCE</scope>
    <source>
        <strain evidence="2">Race5_Kim</strain>
    </source>
</reference>
<sequence length="189" mass="21223">MSTHPGIPKMAAPYQYVKTASLPSSERNEVAMLNKQTRDDIKTKIHALLDDRASLQREQRRNNDKEAQDSLVESVRKIRIGSEAQKREQRRADHQKHRKEAASKKAAERNDDLRAEAFAVVEGLLLKRRKQLEFFEKSESADLAKVKAAGGGDGPTCARNPTVESDDEDIRHEPSAGTMKGSKSRCQIM</sequence>
<evidence type="ECO:0000313" key="2">
    <source>
        <dbReference type="EMBL" id="UJO15855.1"/>
    </source>
</evidence>
<feature type="compositionally biased region" description="Basic and acidic residues" evidence="1">
    <location>
        <begin position="100"/>
        <end position="109"/>
    </location>
</feature>
<dbReference type="KEGG" id="ffu:CLAFUR5_05294"/>
<feature type="compositionally biased region" description="Basic and acidic residues" evidence="1">
    <location>
        <begin position="54"/>
        <end position="68"/>
    </location>
</feature>
<reference evidence="2" key="2">
    <citation type="journal article" date="2022" name="Microb. Genom.">
        <title>A chromosome-scale genome assembly of the tomato pathogen Cladosporium fulvum reveals a compartmentalized genome architecture and the presence of a dispensable chromosome.</title>
        <authorList>
            <person name="Zaccaron A.Z."/>
            <person name="Chen L.H."/>
            <person name="Samaras A."/>
            <person name="Stergiopoulos I."/>
        </authorList>
    </citation>
    <scope>NUCLEOTIDE SEQUENCE</scope>
    <source>
        <strain evidence="2">Race5_Kim</strain>
    </source>
</reference>
<proteinExistence type="predicted"/>
<gene>
    <name evidence="2" type="ORF">CLAFUR5_05294</name>
</gene>
<dbReference type="EMBL" id="CP090166">
    <property type="protein sequence ID" value="UJO15855.1"/>
    <property type="molecule type" value="Genomic_DNA"/>
</dbReference>
<evidence type="ECO:0000313" key="3">
    <source>
        <dbReference type="Proteomes" id="UP000756132"/>
    </source>
</evidence>
<name>A0A9Q8P773_PASFU</name>
<dbReference type="GeneID" id="71985172"/>
<protein>
    <submittedName>
        <fullName evidence="2">Uncharacterized protein</fullName>
    </submittedName>
</protein>
<dbReference type="Proteomes" id="UP000756132">
    <property type="component" value="Chromosome 4"/>
</dbReference>
<dbReference type="RefSeq" id="XP_047760221.1">
    <property type="nucleotide sequence ID" value="XM_047904442.1"/>
</dbReference>